<dbReference type="PANTHER" id="PTHR34477:SF5">
    <property type="entry name" value="BSL5627 PROTEIN"/>
    <property type="match status" value="1"/>
</dbReference>
<dbReference type="PROSITE" id="PS50164">
    <property type="entry name" value="GIY_YIG"/>
    <property type="match status" value="1"/>
</dbReference>
<dbReference type="EMBL" id="CP021377">
    <property type="protein sequence ID" value="ART83925.1"/>
    <property type="molecule type" value="Genomic_DNA"/>
</dbReference>
<accession>A0A1Y0D9U4</accession>
<evidence type="ECO:0000259" key="2">
    <source>
        <dbReference type="PROSITE" id="PS50164"/>
    </source>
</evidence>
<evidence type="ECO:0000256" key="1">
    <source>
        <dbReference type="ARBA" id="ARBA00007435"/>
    </source>
</evidence>
<dbReference type="CDD" id="cd10448">
    <property type="entry name" value="GIY-YIG_unchar_3"/>
    <property type="match status" value="1"/>
</dbReference>
<dbReference type="InterPro" id="IPR035901">
    <property type="entry name" value="GIY-YIG_endonuc_sf"/>
</dbReference>
<dbReference type="SUPFAM" id="SSF82771">
    <property type="entry name" value="GIY-YIG endonuclease"/>
    <property type="match status" value="1"/>
</dbReference>
<proteinExistence type="inferred from homology"/>
<keyword evidence="4" id="KW-1185">Reference proteome</keyword>
<name>A0A1Y0D9U4_9GAMM</name>
<evidence type="ECO:0000313" key="3">
    <source>
        <dbReference type="EMBL" id="ART83925.1"/>
    </source>
</evidence>
<sequence>MLKSPAVYILSNKPQGVLYIGVTSDLLQRVWQHRNHDIAGFTARYNVNKLVYFEMLSDMYSAISREKQLKNWRRAWKVELIEQSNPQWRDLWNDVCG</sequence>
<dbReference type="AlphaFoldDB" id="A0A1Y0D9U4"/>
<dbReference type="OrthoDB" id="9807770at2"/>
<dbReference type="Gene3D" id="3.40.1440.10">
    <property type="entry name" value="GIY-YIG endonuclease"/>
    <property type="match status" value="1"/>
</dbReference>
<dbReference type="InterPro" id="IPR050190">
    <property type="entry name" value="UPF0213_domain"/>
</dbReference>
<reference evidence="3 4" key="1">
    <citation type="journal article" date="2014" name="Int. J. Syst. Evol. Microbiol.">
        <title>Oceanisphaera profunda sp. nov., a marine bacterium isolated from deep-sea sediment, and emended description of the genus Oceanisphaera.</title>
        <authorList>
            <person name="Xu Z."/>
            <person name="Zhang X.Y."/>
            <person name="Su H.N."/>
            <person name="Yu Z.C."/>
            <person name="Liu C."/>
            <person name="Li H."/>
            <person name="Chen X.L."/>
            <person name="Song X.Y."/>
            <person name="Xie B.B."/>
            <person name="Qin Q.L."/>
            <person name="Zhou B.C."/>
            <person name="Shi M."/>
            <person name="Huang Y."/>
            <person name="Zhang Y.Z."/>
        </authorList>
    </citation>
    <scope>NUCLEOTIDE SEQUENCE [LARGE SCALE GENOMIC DNA]</scope>
    <source>
        <strain evidence="3 4">SM1222</strain>
    </source>
</reference>
<dbReference type="Proteomes" id="UP000243937">
    <property type="component" value="Chromosome"/>
</dbReference>
<dbReference type="InterPro" id="IPR000305">
    <property type="entry name" value="GIY-YIG_endonuc"/>
</dbReference>
<comment type="similarity">
    <text evidence="1">Belongs to the UPF0213 family.</text>
</comment>
<gene>
    <name evidence="3" type="ORF">CBP31_03505</name>
</gene>
<feature type="domain" description="GIY-YIG" evidence="2">
    <location>
        <begin position="3"/>
        <end position="79"/>
    </location>
</feature>
<evidence type="ECO:0000313" key="4">
    <source>
        <dbReference type="Proteomes" id="UP000243937"/>
    </source>
</evidence>
<dbReference type="PANTHER" id="PTHR34477">
    <property type="entry name" value="UPF0213 PROTEIN YHBQ"/>
    <property type="match status" value="1"/>
</dbReference>
<protein>
    <recommendedName>
        <fullName evidence="2">GIY-YIG domain-containing protein</fullName>
    </recommendedName>
</protein>
<dbReference type="Pfam" id="PF01541">
    <property type="entry name" value="GIY-YIG"/>
    <property type="match status" value="1"/>
</dbReference>
<dbReference type="KEGG" id="opf:CBP31_03505"/>
<organism evidence="3 4">
    <name type="scientific">Oceanisphaera profunda</name>
    <dbReference type="NCBI Taxonomy" id="1416627"/>
    <lineage>
        <taxon>Bacteria</taxon>
        <taxon>Pseudomonadati</taxon>
        <taxon>Pseudomonadota</taxon>
        <taxon>Gammaproteobacteria</taxon>
        <taxon>Aeromonadales</taxon>
        <taxon>Aeromonadaceae</taxon>
        <taxon>Oceanisphaera</taxon>
    </lineage>
</organism>